<protein>
    <submittedName>
        <fullName evidence="3">RND transporter</fullName>
    </submittedName>
</protein>
<keyword evidence="4" id="KW-1185">Reference proteome</keyword>
<dbReference type="EMBL" id="PUEJ01000005">
    <property type="protein sequence ID" value="PRH86862.1"/>
    <property type="molecule type" value="Genomic_DNA"/>
</dbReference>
<evidence type="ECO:0000256" key="2">
    <source>
        <dbReference type="RuleBase" id="RU362097"/>
    </source>
</evidence>
<dbReference type="GO" id="GO:0015562">
    <property type="term" value="F:efflux transmembrane transporter activity"/>
    <property type="evidence" value="ECO:0007669"/>
    <property type="project" value="InterPro"/>
</dbReference>
<keyword evidence="2" id="KW-0812">Transmembrane</keyword>
<comment type="caution">
    <text evidence="3">The sequence shown here is derived from an EMBL/GenBank/DDBJ whole genome shotgun (WGS) entry which is preliminary data.</text>
</comment>
<dbReference type="Gene3D" id="1.20.1600.10">
    <property type="entry name" value="Outer membrane efflux proteins (OEP)"/>
    <property type="match status" value="1"/>
</dbReference>
<dbReference type="InterPro" id="IPR003423">
    <property type="entry name" value="OMP_efflux"/>
</dbReference>
<dbReference type="NCBIfam" id="TIGR01845">
    <property type="entry name" value="outer_NodT"/>
    <property type="match status" value="1"/>
</dbReference>
<proteinExistence type="inferred from homology"/>
<reference evidence="3 4" key="1">
    <citation type="submission" date="2018-02" db="EMBL/GenBank/DDBJ databases">
        <title>Whole genome sequencing of endophytic bacterium.</title>
        <authorList>
            <person name="Eedara R."/>
            <person name="Podile A.R."/>
        </authorList>
    </citation>
    <scope>NUCLEOTIDE SEQUENCE [LARGE SCALE GENOMIC DNA]</scope>
    <source>
        <strain evidence="3 4">RP1T</strain>
    </source>
</reference>
<dbReference type="PROSITE" id="PS51257">
    <property type="entry name" value="PROKAR_LIPOPROTEIN"/>
    <property type="match status" value="1"/>
</dbReference>
<dbReference type="PANTHER" id="PTHR30203">
    <property type="entry name" value="OUTER MEMBRANE CATION EFFLUX PROTEIN"/>
    <property type="match status" value="1"/>
</dbReference>
<comment type="similarity">
    <text evidence="1 2">Belongs to the outer membrane factor (OMF) (TC 1.B.17) family.</text>
</comment>
<sequence>MRTSAMAVGTLTGLTAILAGCADVRPLNLAIAVPSAYDQAAKAKPSEPLRTDWWRSFGSPELTALVAQAQMGNLDIATAIANIEQAQAGITIARAPLFPQIDGDVSAQRARAASATGRVGRGRATYGLSASASYEIDFWGKNSQALASARSSEAASRFDRDTVELTAIANVADAYFSILAAQDRLRIARENVASASRIMALINNQLKAGTATSLQVAQQQSLLDQQRASIPPLELSVAQNKAAVALLVGKPPALVDIKGGGLGRLRVPVVAAGLPSQLLTRRPDIAAAEASLMASHQDALSARAAQFPSISLTGQGGVQSAALKSLFDPASGFYSIAAGLTQPIFDGGTLRGNVERANGVQSAQVAAYRKTVVQAFVDVENALAAVRQYARQEALQQAVVISSRKAYSISEQQLREGTVDLVTVLQTEQTLFNAQDTLIQVKLLRLQALISLHQALGGGWTASAAQMP</sequence>
<dbReference type="AlphaFoldDB" id="A0A2S9QBY3"/>
<dbReference type="Gene3D" id="2.20.200.10">
    <property type="entry name" value="Outer membrane efflux proteins (OEP)"/>
    <property type="match status" value="1"/>
</dbReference>
<comment type="subcellular location">
    <subcellularLocation>
        <location evidence="2">Cell membrane</location>
        <topology evidence="2">Lipid-anchor</topology>
    </subcellularLocation>
</comment>
<dbReference type="SUPFAM" id="SSF56954">
    <property type="entry name" value="Outer membrane efflux proteins (OEP)"/>
    <property type="match status" value="1"/>
</dbReference>
<accession>A0A2S9QBY3</accession>
<dbReference type="PANTHER" id="PTHR30203:SF33">
    <property type="entry name" value="BLR4455 PROTEIN"/>
    <property type="match status" value="1"/>
</dbReference>
<dbReference type="InterPro" id="IPR010131">
    <property type="entry name" value="MdtP/NodT-like"/>
</dbReference>
<keyword evidence="2" id="KW-0472">Membrane</keyword>
<keyword evidence="2" id="KW-0449">Lipoprotein</keyword>
<organism evidence="3 4">
    <name type="scientific">Labrys okinawensis</name>
    <dbReference type="NCBI Taxonomy" id="346911"/>
    <lineage>
        <taxon>Bacteria</taxon>
        <taxon>Pseudomonadati</taxon>
        <taxon>Pseudomonadota</taxon>
        <taxon>Alphaproteobacteria</taxon>
        <taxon>Hyphomicrobiales</taxon>
        <taxon>Xanthobacteraceae</taxon>
        <taxon>Labrys</taxon>
    </lineage>
</organism>
<evidence type="ECO:0000313" key="3">
    <source>
        <dbReference type="EMBL" id="PRH86862.1"/>
    </source>
</evidence>
<keyword evidence="2" id="KW-1134">Transmembrane beta strand</keyword>
<dbReference type="RefSeq" id="WP_105863086.1">
    <property type="nucleotide sequence ID" value="NZ_PUEJ01000005.1"/>
</dbReference>
<dbReference type="Proteomes" id="UP000237682">
    <property type="component" value="Unassembled WGS sequence"/>
</dbReference>
<name>A0A2S9QBY3_9HYPH</name>
<evidence type="ECO:0000313" key="4">
    <source>
        <dbReference type="Proteomes" id="UP000237682"/>
    </source>
</evidence>
<dbReference type="OrthoDB" id="9783100at2"/>
<evidence type="ECO:0000256" key="1">
    <source>
        <dbReference type="ARBA" id="ARBA00007613"/>
    </source>
</evidence>
<dbReference type="GO" id="GO:0005886">
    <property type="term" value="C:plasma membrane"/>
    <property type="evidence" value="ECO:0007669"/>
    <property type="project" value="UniProtKB-SubCell"/>
</dbReference>
<dbReference type="Pfam" id="PF02321">
    <property type="entry name" value="OEP"/>
    <property type="match status" value="2"/>
</dbReference>
<gene>
    <name evidence="3" type="ORF">C5L14_16360</name>
</gene>
<keyword evidence="2" id="KW-0564">Palmitate</keyword>